<evidence type="ECO:0000313" key="2">
    <source>
        <dbReference type="EMBL" id="SEA66459.1"/>
    </source>
</evidence>
<evidence type="ECO:0000256" key="1">
    <source>
        <dbReference type="SAM" id="SignalP"/>
    </source>
</evidence>
<proteinExistence type="predicted"/>
<dbReference type="EMBL" id="FNRA01000004">
    <property type="protein sequence ID" value="SEA66459.1"/>
    <property type="molecule type" value="Genomic_DNA"/>
</dbReference>
<reference evidence="2 3" key="1">
    <citation type="submission" date="2016-10" db="EMBL/GenBank/DDBJ databases">
        <authorList>
            <person name="de Groot N.N."/>
        </authorList>
    </citation>
    <scope>NUCLEOTIDE SEQUENCE [LARGE SCALE GENOMIC DNA]</scope>
    <source>
        <strain evidence="2 3">DSM 19033</strain>
    </source>
</reference>
<keyword evidence="1" id="KW-0732">Signal</keyword>
<dbReference type="OrthoDB" id="973569at2"/>
<sequence length="546" mass="56603">MKNLFTRKGYTLITLITLASAFLFNSCRNPAYNIDVLFDAAVIKYKATLIVSDAKGATLPTLNLTISGADAASIYDFSGTKAIYAPGGIITLGVNPNAEPTTSKSIKFNVIVKANGYEDINIPMEIVNGQVSQLQEVTLLKSTDNTAASTVVLSTVALNASGTTTAAATIATAANANVATTTSVTIASGTQFKNAAGTVLTGAALGVQLISFDAGDPASLSLFPGGKLSSSNVIMPGSTTPTDAFFIPAASTSIKMTVGNQQVKSFTTPITVTTQLDPAYTMASTGAPVKVGDQLPIYSYQVETGQFTYESTATVFSSGGKLAVNISTSHLTIFVAGEVFATATCSDTKVSYSASWLSTGTRPMDIEISTNSGKIIAKSLVLLSDKLNDLFSGLPGIPLHYKVIDASGETLSTGDLANPCAGNSIIITLTPPSAALENITLQLNIVCPNKGIILVPNFDLYYKPAGAPATAYNILGTASSGLIKTTLLKRGTSYDFKAVWGSQVKIIPNRAITDLDMSTVVGEGLDLGKNPAANNALLIEACKSLN</sequence>
<accession>A0A1H4D1Z9</accession>
<keyword evidence="3" id="KW-1185">Reference proteome</keyword>
<dbReference type="AlphaFoldDB" id="A0A1H4D1Z9"/>
<protein>
    <recommendedName>
        <fullName evidence="4">Calx-beta domain-containing protein</fullName>
    </recommendedName>
</protein>
<dbReference type="STRING" id="425514.SAMN05443550_104285"/>
<feature type="chain" id="PRO_5011587216" description="Calx-beta domain-containing protein" evidence="1">
    <location>
        <begin position="22"/>
        <end position="546"/>
    </location>
</feature>
<name>A0A1H4D1Z9_9SPHI</name>
<organism evidence="2 3">
    <name type="scientific">Pedobacter hartonius</name>
    <dbReference type="NCBI Taxonomy" id="425514"/>
    <lineage>
        <taxon>Bacteria</taxon>
        <taxon>Pseudomonadati</taxon>
        <taxon>Bacteroidota</taxon>
        <taxon>Sphingobacteriia</taxon>
        <taxon>Sphingobacteriales</taxon>
        <taxon>Sphingobacteriaceae</taxon>
        <taxon>Pedobacter</taxon>
    </lineage>
</organism>
<feature type="signal peptide" evidence="1">
    <location>
        <begin position="1"/>
        <end position="21"/>
    </location>
</feature>
<evidence type="ECO:0000313" key="3">
    <source>
        <dbReference type="Proteomes" id="UP000198850"/>
    </source>
</evidence>
<dbReference type="RefSeq" id="WP_090556413.1">
    <property type="nucleotide sequence ID" value="NZ_FNRA01000004.1"/>
</dbReference>
<evidence type="ECO:0008006" key="4">
    <source>
        <dbReference type="Google" id="ProtNLM"/>
    </source>
</evidence>
<dbReference type="Proteomes" id="UP000198850">
    <property type="component" value="Unassembled WGS sequence"/>
</dbReference>
<gene>
    <name evidence="2" type="ORF">SAMN05443550_104285</name>
</gene>